<organism evidence="2 3">
    <name type="scientific">Massariosphaeria phaeospora</name>
    <dbReference type="NCBI Taxonomy" id="100035"/>
    <lineage>
        <taxon>Eukaryota</taxon>
        <taxon>Fungi</taxon>
        <taxon>Dikarya</taxon>
        <taxon>Ascomycota</taxon>
        <taxon>Pezizomycotina</taxon>
        <taxon>Dothideomycetes</taxon>
        <taxon>Pleosporomycetidae</taxon>
        <taxon>Pleosporales</taxon>
        <taxon>Pleosporales incertae sedis</taxon>
        <taxon>Massariosphaeria</taxon>
    </lineage>
</organism>
<dbReference type="OrthoDB" id="190201at2759"/>
<sequence>MSLANLTSYGALGTSGFSSPVFEYSAGSKAVCVAGTLSIPVVGETTNILSKAPANNFELTELITDFTRRNSDTVARYSGEQVSVSTIYDIYAKLCVPTHDTKKTDSPTAVQFLSHGGTLDLSYWDFAEGYSYIDAAAEQGFASFAYDRLGSGRSEHPDAIQAVQVPLQVDLAHALIQQLRNGDIGNMAFEKVVGVGHSLGSALTQSLTARYPEDLDAAILTGHSAFFAGAMAGFASAGWQIAKTLSDRPELGELPNGYFAHAAIPQALQFSFYYYPHFDEKIFFRAMESRGCNAIGETLTLTSVYVPATDYAKPVLVLNGQQDYFYCQGNCLAPTDVTAEALAVFFPNALKDVSQAVTLPNIGHNINFHLGRQEAFDAMLKFLAGAGIKA</sequence>
<reference evidence="2 3" key="1">
    <citation type="submission" date="2020-01" db="EMBL/GenBank/DDBJ databases">
        <authorList>
            <consortium name="DOE Joint Genome Institute"/>
            <person name="Haridas S."/>
            <person name="Albert R."/>
            <person name="Binder M."/>
            <person name="Bloem J."/>
            <person name="Labutti K."/>
            <person name="Salamov A."/>
            <person name="Andreopoulos B."/>
            <person name="Baker S.E."/>
            <person name="Barry K."/>
            <person name="Bills G."/>
            <person name="Bluhm B.H."/>
            <person name="Cannon C."/>
            <person name="Castanera R."/>
            <person name="Culley D.E."/>
            <person name="Daum C."/>
            <person name="Ezra D."/>
            <person name="Gonzalez J.B."/>
            <person name="Henrissat B."/>
            <person name="Kuo A."/>
            <person name="Liang C."/>
            <person name="Lipzen A."/>
            <person name="Lutzoni F."/>
            <person name="Magnuson J."/>
            <person name="Mondo S."/>
            <person name="Nolan M."/>
            <person name="Ohm R."/>
            <person name="Pangilinan J."/>
            <person name="Park H.-J.H."/>
            <person name="Ramirez L."/>
            <person name="Alfaro M."/>
            <person name="Sun H."/>
            <person name="Tritt A."/>
            <person name="Yoshinaga Y."/>
            <person name="Zwiers L.-H.L."/>
            <person name="Turgeon B.G."/>
            <person name="Goodwin S.B."/>
            <person name="Spatafora J.W."/>
            <person name="Crous P.W."/>
            <person name="Grigoriev I.V."/>
        </authorList>
    </citation>
    <scope>NUCLEOTIDE SEQUENCE [LARGE SCALE GENOMIC DNA]</scope>
    <source>
        <strain evidence="2 3">CBS 611.86</strain>
    </source>
</reference>
<dbReference type="AlphaFoldDB" id="A0A7C8I2M3"/>
<dbReference type="Pfam" id="PF12697">
    <property type="entry name" value="Abhydrolase_6"/>
    <property type="match status" value="1"/>
</dbReference>
<dbReference type="GO" id="GO:0016020">
    <property type="term" value="C:membrane"/>
    <property type="evidence" value="ECO:0007669"/>
    <property type="project" value="TreeGrafter"/>
</dbReference>
<comment type="caution">
    <text evidence="2">The sequence shown here is derived from an EMBL/GenBank/DDBJ whole genome shotgun (WGS) entry which is preliminary data.</text>
</comment>
<evidence type="ECO:0000259" key="1">
    <source>
        <dbReference type="Pfam" id="PF12697"/>
    </source>
</evidence>
<keyword evidence="3" id="KW-1185">Reference proteome</keyword>
<dbReference type="InterPro" id="IPR050266">
    <property type="entry name" value="AB_hydrolase_sf"/>
</dbReference>
<dbReference type="PANTHER" id="PTHR43798:SF33">
    <property type="entry name" value="HYDROLASE, PUTATIVE (AFU_ORTHOLOGUE AFUA_2G14860)-RELATED"/>
    <property type="match status" value="1"/>
</dbReference>
<dbReference type="InterPro" id="IPR029058">
    <property type="entry name" value="AB_hydrolase_fold"/>
</dbReference>
<protein>
    <submittedName>
        <fullName evidence="2">Alpha/Beta hydrolase protein</fullName>
    </submittedName>
</protein>
<dbReference type="GO" id="GO:0016787">
    <property type="term" value="F:hydrolase activity"/>
    <property type="evidence" value="ECO:0007669"/>
    <property type="project" value="UniProtKB-KW"/>
</dbReference>
<dbReference type="Gene3D" id="3.40.50.1820">
    <property type="entry name" value="alpha/beta hydrolase"/>
    <property type="match status" value="1"/>
</dbReference>
<keyword evidence="2" id="KW-0378">Hydrolase</keyword>
<evidence type="ECO:0000313" key="2">
    <source>
        <dbReference type="EMBL" id="KAF2869229.1"/>
    </source>
</evidence>
<feature type="domain" description="AB hydrolase-1" evidence="1">
    <location>
        <begin position="113"/>
        <end position="369"/>
    </location>
</feature>
<accession>A0A7C8I2M3</accession>
<dbReference type="EMBL" id="JAADJZ010000017">
    <property type="protein sequence ID" value="KAF2869229.1"/>
    <property type="molecule type" value="Genomic_DNA"/>
</dbReference>
<dbReference type="InterPro" id="IPR000073">
    <property type="entry name" value="AB_hydrolase_1"/>
</dbReference>
<name>A0A7C8I2M3_9PLEO</name>
<gene>
    <name evidence="2" type="ORF">BDV95DRAFT_548750</name>
</gene>
<dbReference type="SUPFAM" id="SSF53474">
    <property type="entry name" value="alpha/beta-Hydrolases"/>
    <property type="match status" value="1"/>
</dbReference>
<evidence type="ECO:0000313" key="3">
    <source>
        <dbReference type="Proteomes" id="UP000481861"/>
    </source>
</evidence>
<proteinExistence type="predicted"/>
<dbReference type="Proteomes" id="UP000481861">
    <property type="component" value="Unassembled WGS sequence"/>
</dbReference>
<dbReference type="PANTHER" id="PTHR43798">
    <property type="entry name" value="MONOACYLGLYCEROL LIPASE"/>
    <property type="match status" value="1"/>
</dbReference>